<accession>A0A7J5BNH0</accession>
<evidence type="ECO:0000313" key="4">
    <source>
        <dbReference type="Proteomes" id="UP000467240"/>
    </source>
</evidence>
<dbReference type="OrthoDB" id="4807612at2"/>
<organism evidence="3 4">
    <name type="scientific">Pseudoclavibacter chungangensis</name>
    <dbReference type="NCBI Taxonomy" id="587635"/>
    <lineage>
        <taxon>Bacteria</taxon>
        <taxon>Bacillati</taxon>
        <taxon>Actinomycetota</taxon>
        <taxon>Actinomycetes</taxon>
        <taxon>Micrococcales</taxon>
        <taxon>Microbacteriaceae</taxon>
        <taxon>Pseudoclavibacter</taxon>
    </lineage>
</organism>
<dbReference type="RefSeq" id="WP_158041761.1">
    <property type="nucleotide sequence ID" value="NZ_JACCFV010000001.1"/>
</dbReference>
<reference evidence="3 4" key="1">
    <citation type="submission" date="2019-09" db="EMBL/GenBank/DDBJ databases">
        <title>Phylogeny of genus Pseudoclavibacter and closely related genus.</title>
        <authorList>
            <person name="Li Y."/>
        </authorList>
    </citation>
    <scope>NUCLEOTIDE SEQUENCE [LARGE SCALE GENOMIC DNA]</scope>
    <source>
        <strain evidence="3 4">DSM 23821</strain>
    </source>
</reference>
<evidence type="ECO:0000256" key="1">
    <source>
        <dbReference type="SAM" id="MobiDB-lite"/>
    </source>
</evidence>
<evidence type="ECO:0000313" key="3">
    <source>
        <dbReference type="EMBL" id="KAB1653645.1"/>
    </source>
</evidence>
<comment type="caution">
    <text evidence="3">The sequence shown here is derived from an EMBL/GenBank/DDBJ whole genome shotgun (WGS) entry which is preliminary data.</text>
</comment>
<dbReference type="EMBL" id="WBJZ01000022">
    <property type="protein sequence ID" value="KAB1653645.1"/>
    <property type="molecule type" value="Genomic_DNA"/>
</dbReference>
<keyword evidence="2" id="KW-0472">Membrane</keyword>
<dbReference type="AlphaFoldDB" id="A0A7J5BNH0"/>
<keyword evidence="4" id="KW-1185">Reference proteome</keyword>
<name>A0A7J5BNH0_9MICO</name>
<protein>
    <recommendedName>
        <fullName evidence="5">Lysyl-tRNA synthetase</fullName>
    </recommendedName>
</protein>
<dbReference type="Proteomes" id="UP000467240">
    <property type="component" value="Unassembled WGS sequence"/>
</dbReference>
<feature type="region of interest" description="Disordered" evidence="1">
    <location>
        <begin position="43"/>
        <end position="65"/>
    </location>
</feature>
<evidence type="ECO:0000256" key="2">
    <source>
        <dbReference type="SAM" id="Phobius"/>
    </source>
</evidence>
<evidence type="ECO:0008006" key="5">
    <source>
        <dbReference type="Google" id="ProtNLM"/>
    </source>
</evidence>
<sequence>MDFLANAVWSVTPTILIGLLFWGILRGVITADRQERRALASVEREERKRLGLPDPGSESENDTTA</sequence>
<proteinExistence type="predicted"/>
<feature type="transmembrane region" description="Helical" evidence="2">
    <location>
        <begin position="6"/>
        <end position="29"/>
    </location>
</feature>
<keyword evidence="2" id="KW-0812">Transmembrane</keyword>
<keyword evidence="2" id="KW-1133">Transmembrane helix</keyword>
<gene>
    <name evidence="3" type="ORF">F8O01_15015</name>
</gene>